<dbReference type="InterPro" id="IPR015813">
    <property type="entry name" value="Pyrv/PenolPyrv_kinase-like_dom"/>
</dbReference>
<gene>
    <name evidence="3" type="primary">ppc</name>
    <name evidence="3" type="ORF">AREALGSMS7_02071</name>
</gene>
<dbReference type="GO" id="GO:0015977">
    <property type="term" value="P:carbon fixation"/>
    <property type="evidence" value="ECO:0007669"/>
    <property type="project" value="InterPro"/>
</dbReference>
<dbReference type="EMBL" id="CP022515">
    <property type="protein sequence ID" value="ASO05529.1"/>
    <property type="molecule type" value="Genomic_DNA"/>
</dbReference>
<dbReference type="PANTHER" id="PTHR30523">
    <property type="entry name" value="PHOSPHOENOLPYRUVATE CARBOXYLASE"/>
    <property type="match status" value="1"/>
</dbReference>
<name>A0A221UVW1_9FLAO</name>
<dbReference type="Proteomes" id="UP000204551">
    <property type="component" value="Chromosome"/>
</dbReference>
<dbReference type="AlphaFoldDB" id="A0A221UVW1"/>
<proteinExistence type="predicted"/>
<dbReference type="SUPFAM" id="SSF51621">
    <property type="entry name" value="Phosphoenolpyruvate/pyruvate domain"/>
    <property type="match status" value="1"/>
</dbReference>
<dbReference type="PRINTS" id="PR00150">
    <property type="entry name" value="PEPCARBXLASE"/>
</dbReference>
<dbReference type="KEGG" id="aalg:AREALGSMS7_02071"/>
<organism evidence="3 4">
    <name type="scientific">Arenibacter algicola</name>
    <dbReference type="NCBI Taxonomy" id="616991"/>
    <lineage>
        <taxon>Bacteria</taxon>
        <taxon>Pseudomonadati</taxon>
        <taxon>Bacteroidota</taxon>
        <taxon>Flavobacteriia</taxon>
        <taxon>Flavobacteriales</taxon>
        <taxon>Flavobacteriaceae</taxon>
        <taxon>Arenibacter</taxon>
    </lineage>
</organism>
<sequence>MFLNYREHDYVECNYRRMLQSERLDEFKKSVQNKFNIYNSLFLNLPYQNIENVGMLIPLLLHQAETGLKSGKNPQEILDAFFQNYANIDSERDRIDFMFRIIQYVERQVVLYDSVEDAAFPKLQKHSSSLTIGDYFQLVDKNKSWDQISEKLSTFSARIVLTAHPTQFYTPAVLDIIGNLRSLILENKINDIDLVLQQLGLTSLINAKKPTPLDEAKNIIYILRNVYYDAVGELYAYIKDNIGDMDFNNHNIMKLGFWPGGDRDGNPFVTSNITKDVADELRITLMKCYYHDIKKLQQKLTFRDLQDIISNLRGRLYNTMFDTSKVMRYDEIIEPLLEIRSVLIEKYHKLYLKDLDYLIDKVKIFKTHFATLDIRQDHSVHTQVVEAILKTNGLISENIGELNKQELIDILIHKDIDLQVQNYEEDIVKETIQNILQLRGIQEKNGEEGCNRYVISNSESVFSVLFVYGLFRWCGWESDKITFDIIPLFETMKGMESSENTMNELFDLPEYKKHLAQRHNKQTIMLGFSDGTKDGGYVKANWEIFKTKEKLSAVCDRNDIKAIFFDGRGGPPARGGGKTHRFYAAQTKDIANNEIQLTIQGQTITSTYGTKEQFIHNSEQLLTAGLSNNFFGKENVISKESRQLLEELSDLSFEKYDALKNHDKFIAYLENKSTLKYYQKANIGSRPGKRGHKKKLELTDLRAISFVGSWSQLKQNVPGYFGIGTAIKILKDQGKLEDLKKLFKEVPLFKALMLNSMMSLAKCYFELTSYMKDDVEYGEFWNILYEEYLLSKEMLLLISDSKILMEKESVSRESVKIRENIVLPLLVIQQFALQQMSKETEYKELYEKIVIRSLYGNINASRNSA</sequence>
<dbReference type="GO" id="GO:0008964">
    <property type="term" value="F:phosphoenolpyruvate carboxylase activity"/>
    <property type="evidence" value="ECO:0007669"/>
    <property type="project" value="InterPro"/>
</dbReference>
<dbReference type="PANTHER" id="PTHR30523:SF6">
    <property type="entry name" value="PHOSPHOENOLPYRUVATE CARBOXYLASE"/>
    <property type="match status" value="1"/>
</dbReference>
<dbReference type="Pfam" id="PF00311">
    <property type="entry name" value="PEPcase"/>
    <property type="match status" value="2"/>
</dbReference>
<dbReference type="GO" id="GO:0005829">
    <property type="term" value="C:cytosol"/>
    <property type="evidence" value="ECO:0007669"/>
    <property type="project" value="TreeGrafter"/>
</dbReference>
<accession>A0A221UVW1</accession>
<comment type="function">
    <text evidence="1">Forms oxaloacetate, a four-carbon dicarboxylic acid source for the tricarboxylic acid cycle.</text>
</comment>
<reference evidence="3 4" key="1">
    <citation type="submission" date="2017-07" db="EMBL/GenBank/DDBJ databases">
        <title>Genome Sequence of Arenibacter algicola Strain SMS7 Isolated from a culture of the Diatom Skeletonema marinoi.</title>
        <authorList>
            <person name="Topel M."/>
            <person name="Pinder M.I.M."/>
            <person name="Johansson O.N."/>
            <person name="Kourtchenko O."/>
            <person name="Godhe A."/>
            <person name="Clarke A.K."/>
        </authorList>
    </citation>
    <scope>NUCLEOTIDE SEQUENCE [LARGE SCALE GENOMIC DNA]</scope>
    <source>
        <strain evidence="3 4">SMS7</strain>
    </source>
</reference>
<dbReference type="STRING" id="616991.GCA_000733925_00377"/>
<dbReference type="GO" id="GO:0006099">
    <property type="term" value="P:tricarboxylic acid cycle"/>
    <property type="evidence" value="ECO:0007669"/>
    <property type="project" value="InterPro"/>
</dbReference>
<evidence type="ECO:0000256" key="1">
    <source>
        <dbReference type="ARBA" id="ARBA00003670"/>
    </source>
</evidence>
<protein>
    <recommendedName>
        <fullName evidence="2">Phosphoenolpyruvate carboxylase</fullName>
    </recommendedName>
</protein>
<evidence type="ECO:0000313" key="4">
    <source>
        <dbReference type="Proteomes" id="UP000204551"/>
    </source>
</evidence>
<evidence type="ECO:0000313" key="3">
    <source>
        <dbReference type="EMBL" id="ASO05529.1"/>
    </source>
</evidence>
<keyword evidence="3" id="KW-0670">Pyruvate</keyword>
<keyword evidence="3" id="KW-0456">Lyase</keyword>
<evidence type="ECO:0000256" key="2">
    <source>
        <dbReference type="ARBA" id="ARBA00022419"/>
    </source>
</evidence>
<dbReference type="eggNOG" id="COG2352">
    <property type="taxonomic scope" value="Bacteria"/>
</dbReference>
<dbReference type="InterPro" id="IPR021135">
    <property type="entry name" value="PEP_COase"/>
</dbReference>